<protein>
    <submittedName>
        <fullName evidence="1">Uncharacterized protein</fullName>
    </submittedName>
</protein>
<keyword evidence="2" id="KW-1185">Reference proteome</keyword>
<gene>
    <name evidence="1" type="ORF">F511_28887</name>
</gene>
<reference evidence="1 2" key="1">
    <citation type="journal article" date="2015" name="Proc. Natl. Acad. Sci. U.S.A.">
        <title>The resurrection genome of Boea hygrometrica: A blueprint for survival of dehydration.</title>
        <authorList>
            <person name="Xiao L."/>
            <person name="Yang G."/>
            <person name="Zhang L."/>
            <person name="Yang X."/>
            <person name="Zhao S."/>
            <person name="Ji Z."/>
            <person name="Zhou Q."/>
            <person name="Hu M."/>
            <person name="Wang Y."/>
            <person name="Chen M."/>
            <person name="Xu Y."/>
            <person name="Jin H."/>
            <person name="Xiao X."/>
            <person name="Hu G."/>
            <person name="Bao F."/>
            <person name="Hu Y."/>
            <person name="Wan P."/>
            <person name="Li L."/>
            <person name="Deng X."/>
            <person name="Kuang T."/>
            <person name="Xiang C."/>
            <person name="Zhu J.K."/>
            <person name="Oliver M.J."/>
            <person name="He Y."/>
        </authorList>
    </citation>
    <scope>NUCLEOTIDE SEQUENCE [LARGE SCALE GENOMIC DNA]</scope>
    <source>
        <strain evidence="2">cv. XS01</strain>
    </source>
</reference>
<dbReference type="EMBL" id="KQ991581">
    <property type="protein sequence ID" value="KZV51662.1"/>
    <property type="molecule type" value="Genomic_DNA"/>
</dbReference>
<name>A0A2Z7CX20_9LAMI</name>
<proteinExistence type="predicted"/>
<accession>A0A2Z7CX20</accession>
<dbReference type="AlphaFoldDB" id="A0A2Z7CX20"/>
<organism evidence="1 2">
    <name type="scientific">Dorcoceras hygrometricum</name>
    <dbReference type="NCBI Taxonomy" id="472368"/>
    <lineage>
        <taxon>Eukaryota</taxon>
        <taxon>Viridiplantae</taxon>
        <taxon>Streptophyta</taxon>
        <taxon>Embryophyta</taxon>
        <taxon>Tracheophyta</taxon>
        <taxon>Spermatophyta</taxon>
        <taxon>Magnoliopsida</taxon>
        <taxon>eudicotyledons</taxon>
        <taxon>Gunneridae</taxon>
        <taxon>Pentapetalae</taxon>
        <taxon>asterids</taxon>
        <taxon>lamiids</taxon>
        <taxon>Lamiales</taxon>
        <taxon>Gesneriaceae</taxon>
        <taxon>Didymocarpoideae</taxon>
        <taxon>Trichosporeae</taxon>
        <taxon>Loxocarpinae</taxon>
        <taxon>Dorcoceras</taxon>
    </lineage>
</organism>
<evidence type="ECO:0000313" key="1">
    <source>
        <dbReference type="EMBL" id="KZV51662.1"/>
    </source>
</evidence>
<dbReference type="Proteomes" id="UP000250235">
    <property type="component" value="Unassembled WGS sequence"/>
</dbReference>
<sequence>MVKCLATLPHDPLGITDSACKNLSVMVSVQCSPFNTNISIRSTTIGKSRVARDPITLHTSSRSNSDIACVTSVYFDNVRFQNAVVWRDLVALEIPVAGLAYLQEPVGHG</sequence>
<evidence type="ECO:0000313" key="2">
    <source>
        <dbReference type="Proteomes" id="UP000250235"/>
    </source>
</evidence>